<feature type="domain" description="HTH cro/C1-type" evidence="1">
    <location>
        <begin position="33"/>
        <end position="88"/>
    </location>
</feature>
<comment type="caution">
    <text evidence="2">The sequence shown here is derived from an EMBL/GenBank/DDBJ whole genome shotgun (WGS) entry which is preliminary data.</text>
</comment>
<dbReference type="SMART" id="SM00530">
    <property type="entry name" value="HTH_XRE"/>
    <property type="match status" value="1"/>
</dbReference>
<proteinExistence type="predicted"/>
<evidence type="ECO:0000259" key="1">
    <source>
        <dbReference type="PROSITE" id="PS50943"/>
    </source>
</evidence>
<evidence type="ECO:0000313" key="3">
    <source>
        <dbReference type="Proteomes" id="UP000051248"/>
    </source>
</evidence>
<evidence type="ECO:0000313" key="2">
    <source>
        <dbReference type="EMBL" id="KRK79012.1"/>
    </source>
</evidence>
<dbReference type="CDD" id="cd00093">
    <property type="entry name" value="HTH_XRE"/>
    <property type="match status" value="1"/>
</dbReference>
<reference evidence="2 3" key="1">
    <citation type="journal article" date="2015" name="Genome Announc.">
        <title>Expanding the biotechnology potential of lactobacilli through comparative genomics of 213 strains and associated genera.</title>
        <authorList>
            <person name="Sun Z."/>
            <person name="Harris H.M."/>
            <person name="McCann A."/>
            <person name="Guo C."/>
            <person name="Argimon S."/>
            <person name="Zhang W."/>
            <person name="Yang X."/>
            <person name="Jeffery I.B."/>
            <person name="Cooney J.C."/>
            <person name="Kagawa T.F."/>
            <person name="Liu W."/>
            <person name="Song Y."/>
            <person name="Salvetti E."/>
            <person name="Wrobel A."/>
            <person name="Rasinkangas P."/>
            <person name="Parkhill J."/>
            <person name="Rea M.C."/>
            <person name="O'Sullivan O."/>
            <person name="Ritari J."/>
            <person name="Douillard F.P."/>
            <person name="Paul Ross R."/>
            <person name="Yang R."/>
            <person name="Briner A.E."/>
            <person name="Felis G.E."/>
            <person name="de Vos W.M."/>
            <person name="Barrangou R."/>
            <person name="Klaenhammer T.R."/>
            <person name="Caufield P.W."/>
            <person name="Cui Y."/>
            <person name="Zhang H."/>
            <person name="O'Toole P.W."/>
        </authorList>
    </citation>
    <scope>NUCLEOTIDE SEQUENCE [LARGE SCALE GENOMIC DNA]</scope>
    <source>
        <strain evidence="2 3">DSM 19682</strain>
    </source>
</reference>
<dbReference type="SUPFAM" id="SSF47413">
    <property type="entry name" value="lambda repressor-like DNA-binding domains"/>
    <property type="match status" value="1"/>
</dbReference>
<organism evidence="2 3">
    <name type="scientific">Companilactobacillus nodensis DSM 19682 = JCM 14932 = NBRC 107160</name>
    <dbReference type="NCBI Taxonomy" id="1423775"/>
    <lineage>
        <taxon>Bacteria</taxon>
        <taxon>Bacillati</taxon>
        <taxon>Bacillota</taxon>
        <taxon>Bacilli</taxon>
        <taxon>Lactobacillales</taxon>
        <taxon>Lactobacillaceae</taxon>
        <taxon>Companilactobacillus</taxon>
    </lineage>
</organism>
<accession>A0A0R1KE40</accession>
<dbReference type="AlphaFoldDB" id="A0A0R1KE40"/>
<dbReference type="PROSITE" id="PS50943">
    <property type="entry name" value="HTH_CROC1"/>
    <property type="match status" value="1"/>
</dbReference>
<dbReference type="InterPro" id="IPR001387">
    <property type="entry name" value="Cro/C1-type_HTH"/>
</dbReference>
<dbReference type="InterPro" id="IPR010982">
    <property type="entry name" value="Lambda_DNA-bd_dom_sf"/>
</dbReference>
<sequence>MLDNYINERSNREPEFAKAIQEESANLEAAVAVRELRDSLKMSQRSFAKLVGKPQSTIARIENGSMNVSIGLLGQIAQLSNKELDITFR</sequence>
<protein>
    <recommendedName>
        <fullName evidence="1">HTH cro/C1-type domain-containing protein</fullName>
    </recommendedName>
</protein>
<gene>
    <name evidence="2" type="ORF">FD03_GL001374</name>
</gene>
<dbReference type="PATRIC" id="fig|1423775.4.peg.1404"/>
<dbReference type="EMBL" id="AZDZ01000019">
    <property type="protein sequence ID" value="KRK79012.1"/>
    <property type="molecule type" value="Genomic_DNA"/>
</dbReference>
<dbReference type="Gene3D" id="1.10.260.40">
    <property type="entry name" value="lambda repressor-like DNA-binding domains"/>
    <property type="match status" value="1"/>
</dbReference>
<dbReference type="Pfam" id="PF01381">
    <property type="entry name" value="HTH_3"/>
    <property type="match status" value="1"/>
</dbReference>
<dbReference type="eggNOG" id="COG1813">
    <property type="taxonomic scope" value="Bacteria"/>
</dbReference>
<dbReference type="Proteomes" id="UP000051248">
    <property type="component" value="Unassembled WGS sequence"/>
</dbReference>
<dbReference type="STRING" id="1423775.FD03_GL001374"/>
<dbReference type="GO" id="GO:0003677">
    <property type="term" value="F:DNA binding"/>
    <property type="evidence" value="ECO:0007669"/>
    <property type="project" value="InterPro"/>
</dbReference>
<keyword evidence="3" id="KW-1185">Reference proteome</keyword>
<name>A0A0R1KE40_9LACO</name>